<dbReference type="GeneID" id="9745022"/>
<keyword evidence="3" id="KW-1185">Reference proteome</keyword>
<dbReference type="EMBL" id="CP002117">
    <property type="protein sequence ID" value="ADN37273.1"/>
    <property type="molecule type" value="Genomic_DNA"/>
</dbReference>
<dbReference type="InterPro" id="IPR052897">
    <property type="entry name" value="Sec-Metab_Biosynth_Hydrolase"/>
</dbReference>
<dbReference type="Proteomes" id="UP000006565">
    <property type="component" value="Chromosome"/>
</dbReference>
<dbReference type="PANTHER" id="PTHR37017">
    <property type="entry name" value="AB HYDROLASE-1 DOMAIN-CONTAINING PROTEIN-RELATED"/>
    <property type="match status" value="1"/>
</dbReference>
<dbReference type="Gene3D" id="3.40.50.1820">
    <property type="entry name" value="alpha/beta hydrolase"/>
    <property type="match status" value="1"/>
</dbReference>
<dbReference type="RefSeq" id="WP_013330446.1">
    <property type="nucleotide sequence ID" value="NC_014507.1"/>
</dbReference>
<dbReference type="InterPro" id="IPR000073">
    <property type="entry name" value="AB_hydrolase_1"/>
</dbReference>
<dbReference type="STRING" id="679926.Mpet_2529"/>
<evidence type="ECO:0000313" key="2">
    <source>
        <dbReference type="EMBL" id="ADN37273.1"/>
    </source>
</evidence>
<evidence type="ECO:0000313" key="3">
    <source>
        <dbReference type="Proteomes" id="UP000006565"/>
    </source>
</evidence>
<dbReference type="KEGG" id="mpi:Mpet_2529"/>
<dbReference type="Pfam" id="PF12697">
    <property type="entry name" value="Abhydrolase_6"/>
    <property type="match status" value="1"/>
</dbReference>
<dbReference type="OrthoDB" id="8468at2157"/>
<evidence type="ECO:0000259" key="1">
    <source>
        <dbReference type="Pfam" id="PF12697"/>
    </source>
</evidence>
<feature type="domain" description="AB hydrolase-1" evidence="1">
    <location>
        <begin position="4"/>
        <end position="124"/>
    </location>
</feature>
<name>E1RF29_METP4</name>
<keyword evidence="2" id="KW-0378">Hydrolase</keyword>
<reference evidence="2 3" key="1">
    <citation type="journal article" date="2010" name="Stand. Genomic Sci.">
        <title>Complete genome sequence of Methanoplanus petrolearius type strain (SEBR 4847).</title>
        <authorList>
            <person name="Brambilla E."/>
            <person name="Djao O.D."/>
            <person name="Daligault H."/>
            <person name="Lapidus A."/>
            <person name="Lucas S."/>
            <person name="Hammon N."/>
            <person name="Nolan M."/>
            <person name="Tice H."/>
            <person name="Cheng J.F."/>
            <person name="Han C."/>
            <person name="Tapia R."/>
            <person name="Goodwin L."/>
            <person name="Pitluck S."/>
            <person name="Liolios K."/>
            <person name="Ivanova N."/>
            <person name="Mavromatis K."/>
            <person name="Mikhailova N."/>
            <person name="Pati A."/>
            <person name="Chen A."/>
            <person name="Palaniappan K."/>
            <person name="Land M."/>
            <person name="Hauser L."/>
            <person name="Chang Y.J."/>
            <person name="Jeffries C.D."/>
            <person name="Rohde M."/>
            <person name="Spring S."/>
            <person name="Sikorski J."/>
            <person name="Goker M."/>
            <person name="Woyke T."/>
            <person name="Bristow J."/>
            <person name="Eisen J.A."/>
            <person name="Markowitz V."/>
            <person name="Hugenholtz P."/>
            <person name="Kyrpides N.C."/>
            <person name="Klenk H.P."/>
        </authorList>
    </citation>
    <scope>NUCLEOTIDE SEQUENCE [LARGE SCALE GENOMIC DNA]</scope>
    <source>
        <strain evidence="3">DSM 11571 / OCM 486 / SEBR 4847</strain>
    </source>
</reference>
<dbReference type="InterPro" id="IPR029058">
    <property type="entry name" value="AB_hydrolase_fold"/>
</dbReference>
<dbReference type="eggNOG" id="arCOG01648">
    <property type="taxonomic scope" value="Archaea"/>
</dbReference>
<dbReference type="GO" id="GO:0016787">
    <property type="term" value="F:hydrolase activity"/>
    <property type="evidence" value="ECO:0007669"/>
    <property type="project" value="UniProtKB-KW"/>
</dbReference>
<gene>
    <name evidence="2" type="ordered locus">Mpet_2529</name>
</gene>
<accession>E1RF29</accession>
<sequence>MADFVFVHGGNMDTATWNGLTTGEEVFTEDGKMGGEIWDGTVSFLRDQGHRAFAPTLAGEYSCNLSGHIREICVLLAENNLHDVILVGHSYGGMVITGVAARIPENVGRLVYVDAALPDSGQSLYDLIESAGIDAGSFSGLEPAPPYVEKLFFDPSKIRAIPKTYILCTKSDFVSVTGVARRKIEADPDGWEYFELPASHVPMADMPAEFYGLIGDLIQSPGE</sequence>
<protein>
    <submittedName>
        <fullName evidence="2">Alpha/beta hydrolase fold protein</fullName>
    </submittedName>
</protein>
<dbReference type="AlphaFoldDB" id="E1RF29"/>
<organism evidence="2 3">
    <name type="scientific">Methanolacinia petrolearia (strain DSM 11571 / OCM 486 / SEBR 4847)</name>
    <name type="common">Methanoplanus petrolearius</name>
    <dbReference type="NCBI Taxonomy" id="679926"/>
    <lineage>
        <taxon>Archaea</taxon>
        <taxon>Methanobacteriati</taxon>
        <taxon>Methanobacteriota</taxon>
        <taxon>Stenosarchaea group</taxon>
        <taxon>Methanomicrobia</taxon>
        <taxon>Methanomicrobiales</taxon>
        <taxon>Methanomicrobiaceae</taxon>
        <taxon>Methanolacinia</taxon>
    </lineage>
</organism>
<dbReference type="SUPFAM" id="SSF53474">
    <property type="entry name" value="alpha/beta-Hydrolases"/>
    <property type="match status" value="1"/>
</dbReference>
<dbReference type="HOGENOM" id="CLU_046066_3_2_2"/>
<dbReference type="PANTHER" id="PTHR37017:SF11">
    <property type="entry name" value="ESTERASE_LIPASE_THIOESTERASE DOMAIN-CONTAINING PROTEIN"/>
    <property type="match status" value="1"/>
</dbReference>
<proteinExistence type="predicted"/>